<dbReference type="EMBL" id="OX458333">
    <property type="protein sequence ID" value="CAI8782202.1"/>
    <property type="molecule type" value="Genomic_DNA"/>
</dbReference>
<protein>
    <submittedName>
        <fullName evidence="1">Uncharacterized protein</fullName>
    </submittedName>
</protein>
<reference evidence="1 2" key="1">
    <citation type="submission" date="2023-03" db="EMBL/GenBank/DDBJ databases">
        <authorList>
            <person name="Pearce D."/>
        </authorList>
    </citation>
    <scope>NUCLEOTIDE SEQUENCE [LARGE SCALE GENOMIC DNA]</scope>
    <source>
        <strain evidence="1">Msz</strain>
    </source>
</reference>
<organism evidence="1 2">
    <name type="scientific">Methylocaldum szegediense</name>
    <dbReference type="NCBI Taxonomy" id="73780"/>
    <lineage>
        <taxon>Bacteria</taxon>
        <taxon>Pseudomonadati</taxon>
        <taxon>Pseudomonadota</taxon>
        <taxon>Gammaproteobacteria</taxon>
        <taxon>Methylococcales</taxon>
        <taxon>Methylococcaceae</taxon>
        <taxon>Methylocaldum</taxon>
    </lineage>
</organism>
<sequence>MLSPAQLQTTGVREVRLYAQKSVRLNYHRLPDRSPLDLRPCCCPPGWKLTDIWASPHSNG</sequence>
<evidence type="ECO:0000313" key="2">
    <source>
        <dbReference type="Proteomes" id="UP001162030"/>
    </source>
</evidence>
<evidence type="ECO:0000313" key="1">
    <source>
        <dbReference type="EMBL" id="CAI8782202.1"/>
    </source>
</evidence>
<dbReference type="Proteomes" id="UP001162030">
    <property type="component" value="Chromosome"/>
</dbReference>
<proteinExistence type="predicted"/>
<keyword evidence="2" id="KW-1185">Reference proteome</keyword>
<name>A0ABN8X529_9GAMM</name>
<accession>A0ABN8X529</accession>
<gene>
    <name evidence="1" type="ORF">MSZNOR_1240</name>
</gene>